<keyword evidence="1" id="KW-0732">Signal</keyword>
<organism evidence="3 4">
    <name type="scientific">Enterococcus mundtii</name>
    <dbReference type="NCBI Taxonomy" id="53346"/>
    <lineage>
        <taxon>Bacteria</taxon>
        <taxon>Bacillati</taxon>
        <taxon>Bacillota</taxon>
        <taxon>Bacilli</taxon>
        <taxon>Lactobacillales</taxon>
        <taxon>Enterococcaceae</taxon>
        <taxon>Enterococcus</taxon>
    </lineage>
</organism>
<feature type="domain" description="Peptidase M60" evidence="2">
    <location>
        <begin position="52"/>
        <end position="351"/>
    </location>
</feature>
<feature type="chain" id="PRO_5039552134" description="Peptidase M60 domain-containing protein" evidence="1">
    <location>
        <begin position="25"/>
        <end position="738"/>
    </location>
</feature>
<protein>
    <recommendedName>
        <fullName evidence="2">Peptidase M60 domain-containing protein</fullName>
    </recommendedName>
</protein>
<dbReference type="Gene3D" id="3.40.390.80">
    <property type="entry name" value="Peptidase M60, enhancin-like domain 2"/>
    <property type="match status" value="1"/>
</dbReference>
<dbReference type="InterPro" id="IPR042279">
    <property type="entry name" value="Pep_M60_3"/>
</dbReference>
<evidence type="ECO:0000256" key="1">
    <source>
        <dbReference type="SAM" id="SignalP"/>
    </source>
</evidence>
<name>A0A242KW04_ENTMU</name>
<dbReference type="InterPro" id="IPR004954">
    <property type="entry name" value="Mucin-bd"/>
</dbReference>
<proteinExistence type="predicted"/>
<evidence type="ECO:0000259" key="2">
    <source>
        <dbReference type="PROSITE" id="PS51723"/>
    </source>
</evidence>
<dbReference type="InterPro" id="IPR031161">
    <property type="entry name" value="Peptidase_M60_dom"/>
</dbReference>
<accession>A0A242KW04</accession>
<reference evidence="3 4" key="1">
    <citation type="submission" date="2017-05" db="EMBL/GenBank/DDBJ databases">
        <title>The Genome Sequence of Enterococcus mundtii 6B1_DIV0119.</title>
        <authorList>
            <consortium name="The Broad Institute Genomics Platform"/>
            <consortium name="The Broad Institute Genomic Center for Infectious Diseases"/>
            <person name="Earl A."/>
            <person name="Manson A."/>
            <person name="Schwartman J."/>
            <person name="Gilmore M."/>
            <person name="Abouelleil A."/>
            <person name="Cao P."/>
            <person name="Chapman S."/>
            <person name="Cusick C."/>
            <person name="Shea T."/>
            <person name="Young S."/>
            <person name="Neafsey D."/>
            <person name="Nusbaum C."/>
            <person name="Birren B."/>
        </authorList>
    </citation>
    <scope>NUCLEOTIDE SEQUENCE [LARGE SCALE GENOMIC DNA]</scope>
    <source>
        <strain evidence="3 4">6B1_DIV0119</strain>
    </source>
</reference>
<evidence type="ECO:0000313" key="3">
    <source>
        <dbReference type="EMBL" id="OTP24822.1"/>
    </source>
</evidence>
<dbReference type="RefSeq" id="WP_086335520.1">
    <property type="nucleotide sequence ID" value="NZ_NGMS01000004.1"/>
</dbReference>
<dbReference type="Proteomes" id="UP000195024">
    <property type="component" value="Unassembled WGS sequence"/>
</dbReference>
<dbReference type="EMBL" id="NGMS01000004">
    <property type="protein sequence ID" value="OTP24822.1"/>
    <property type="molecule type" value="Genomic_DNA"/>
</dbReference>
<dbReference type="AlphaFoldDB" id="A0A242KW04"/>
<dbReference type="PROSITE" id="PS51257">
    <property type="entry name" value="PROKAR_LIPOPROTEIN"/>
    <property type="match status" value="1"/>
</dbReference>
<dbReference type="Pfam" id="PF03272">
    <property type="entry name" value="Mucin_bdg"/>
    <property type="match status" value="1"/>
</dbReference>
<comment type="caution">
    <text evidence="3">The sequence shown here is derived from an EMBL/GenBank/DDBJ whole genome shotgun (WGS) entry which is preliminary data.</text>
</comment>
<evidence type="ECO:0000313" key="4">
    <source>
        <dbReference type="Proteomes" id="UP000195024"/>
    </source>
</evidence>
<dbReference type="SMART" id="SM01276">
    <property type="entry name" value="M60-like"/>
    <property type="match status" value="1"/>
</dbReference>
<sequence>MKKSCLFGLVLLVMSCLFTLKIEAQGIEKKEIFNIPEPTWIFNAGMSKGKNHDRQDLGFILRENTELRMRQTNPNFKDKLTVRLLGNDSKIEKSVQVGADWVIIQAPDPLIPFVDTPYGNNAAQLEYEINDSRSQKPLSIYEYHNNKDEFFSTWDKFDGNYALIKGKDFQMLIPKKDKESVRNLKDFQSIDELIEHYNELFAYYNQIAGFDDSSEINKNGQNRYFFKADKNGAGVAYYNNNWTANSYDTVDMWLKKNSWGALHEIAHGYQAGFDGVGMYTGEVSNNLFGVQYQYNKYGKEADNIGWLFDYGNKEKVEARLYTKMMHQEGTYDSVDLREKLILLSLLKQKAGNNSFTKMYQEYRKLAHQQNFNKADYPLPELMNRIYSENSKKDFTPVLEKWGLSVNDSQGEHNRFSGFPAIASLADIVPESELARARNLVDSSYLINSNFEMVSNAEISSLNLSGNLTLKLNTTNINDLEGVKVVLKSGKKELATQEIQEEKLTFKNIPNGVYHLEFYGEQMKNYVPKNFYVYVKEAENTTNVTVEKINRSSLVNQKLNFLGLGDANFGSFSTNLNNLEAIVSITNAKPHSYFQGELYTKVTIKNSNGEMKYEKSVEGTNAEVGTDKIKLEEADIVEIFHAEAKVRLTSQENIIDMTQNTNSWLVTKFGLKNQTLKNDPKQDLIRKIDEKGNLLLEQQELYPISFELSTEKKQLFHAIQSLDEPHKIEYMDKFSVLFS</sequence>
<feature type="signal peptide" evidence="1">
    <location>
        <begin position="1"/>
        <end position="24"/>
    </location>
</feature>
<dbReference type="Pfam" id="PF13402">
    <property type="entry name" value="Peptidase_M60"/>
    <property type="match status" value="1"/>
</dbReference>
<gene>
    <name evidence="3" type="ORF">A5802_002977</name>
</gene>
<dbReference type="Gene3D" id="1.10.390.30">
    <property type="entry name" value="Peptidase M60, enhancin-like domain 3"/>
    <property type="match status" value="1"/>
</dbReference>
<dbReference type="PROSITE" id="PS51723">
    <property type="entry name" value="PEPTIDASE_M60"/>
    <property type="match status" value="1"/>
</dbReference>